<keyword evidence="1" id="KW-0472">Membrane</keyword>
<dbReference type="Proteomes" id="UP000641514">
    <property type="component" value="Unassembled WGS sequence"/>
</dbReference>
<proteinExistence type="predicted"/>
<evidence type="ECO:0000313" key="3">
    <source>
        <dbReference type="Proteomes" id="UP000641514"/>
    </source>
</evidence>
<accession>A0A916UH11</accession>
<sequence length="215" mass="22247">MTTQTQSSDRKRKIRAILAGGVVLGVGAAVTLAAWNDSVFVQGDFAVGDFNIQGNVHDGTGWQEYDTAGTAGTMQFVIAPDNLAPGDTVYAPVSLRVDPTANSYDADIELRGGEWGLASDDLATALTYTVYTGVTPANCTLQNTTGGTALVGPDATLDTGAGTVPGSPAFTLDRGDDPGIEICFAVTLPYGVDMTAVPANSEATVVWEFYAEPVS</sequence>
<dbReference type="RefSeq" id="WP_188675980.1">
    <property type="nucleotide sequence ID" value="NZ_BMJH01000003.1"/>
</dbReference>
<dbReference type="EMBL" id="BMJH01000003">
    <property type="protein sequence ID" value="GGC72581.1"/>
    <property type="molecule type" value="Genomic_DNA"/>
</dbReference>
<organism evidence="2 3">
    <name type="scientific">Hoyosella rhizosphaerae</name>
    <dbReference type="NCBI Taxonomy" id="1755582"/>
    <lineage>
        <taxon>Bacteria</taxon>
        <taxon>Bacillati</taxon>
        <taxon>Actinomycetota</taxon>
        <taxon>Actinomycetes</taxon>
        <taxon>Mycobacteriales</taxon>
        <taxon>Hoyosellaceae</taxon>
        <taxon>Hoyosella</taxon>
    </lineage>
</organism>
<dbReference type="InterPro" id="IPR023833">
    <property type="entry name" value="Signal_pept_SipW-depend-type"/>
</dbReference>
<reference evidence="2" key="1">
    <citation type="journal article" date="2014" name="Int. J. Syst. Evol. Microbiol.">
        <title>Complete genome sequence of Corynebacterium casei LMG S-19264T (=DSM 44701T), isolated from a smear-ripened cheese.</title>
        <authorList>
            <consortium name="US DOE Joint Genome Institute (JGI-PGF)"/>
            <person name="Walter F."/>
            <person name="Albersmeier A."/>
            <person name="Kalinowski J."/>
            <person name="Ruckert C."/>
        </authorList>
    </citation>
    <scope>NUCLEOTIDE SEQUENCE</scope>
    <source>
        <strain evidence="2">CGMCC 1.15478</strain>
    </source>
</reference>
<name>A0A916UH11_9ACTN</name>
<protein>
    <recommendedName>
        <fullName evidence="4">SipW-cognate class signal peptide</fullName>
    </recommendedName>
</protein>
<keyword evidence="1" id="KW-0812">Transmembrane</keyword>
<evidence type="ECO:0000256" key="1">
    <source>
        <dbReference type="SAM" id="Phobius"/>
    </source>
</evidence>
<dbReference type="NCBIfam" id="TIGR04088">
    <property type="entry name" value="cognate_SipW"/>
    <property type="match status" value="1"/>
</dbReference>
<evidence type="ECO:0000313" key="2">
    <source>
        <dbReference type="EMBL" id="GGC72581.1"/>
    </source>
</evidence>
<keyword evidence="1" id="KW-1133">Transmembrane helix</keyword>
<gene>
    <name evidence="2" type="ORF">GCM10011410_27090</name>
</gene>
<evidence type="ECO:0008006" key="4">
    <source>
        <dbReference type="Google" id="ProtNLM"/>
    </source>
</evidence>
<dbReference type="AlphaFoldDB" id="A0A916UH11"/>
<comment type="caution">
    <text evidence="2">The sequence shown here is derived from an EMBL/GenBank/DDBJ whole genome shotgun (WGS) entry which is preliminary data.</text>
</comment>
<reference evidence="2" key="2">
    <citation type="submission" date="2020-09" db="EMBL/GenBank/DDBJ databases">
        <authorList>
            <person name="Sun Q."/>
            <person name="Zhou Y."/>
        </authorList>
    </citation>
    <scope>NUCLEOTIDE SEQUENCE</scope>
    <source>
        <strain evidence="2">CGMCC 1.15478</strain>
    </source>
</reference>
<feature type="transmembrane region" description="Helical" evidence="1">
    <location>
        <begin position="16"/>
        <end position="35"/>
    </location>
</feature>
<keyword evidence="3" id="KW-1185">Reference proteome</keyword>